<gene>
    <name evidence="1" type="ORF">RPERSI_LOCUS30652</name>
</gene>
<dbReference type="EMBL" id="CAJVQC010120415">
    <property type="protein sequence ID" value="CAG8838394.1"/>
    <property type="molecule type" value="Genomic_DNA"/>
</dbReference>
<comment type="caution">
    <text evidence="1">The sequence shown here is derived from an EMBL/GenBank/DDBJ whole genome shotgun (WGS) entry which is preliminary data.</text>
</comment>
<accession>A0ACA9SH23</accession>
<organism evidence="1 2">
    <name type="scientific">Racocetra persica</name>
    <dbReference type="NCBI Taxonomy" id="160502"/>
    <lineage>
        <taxon>Eukaryota</taxon>
        <taxon>Fungi</taxon>
        <taxon>Fungi incertae sedis</taxon>
        <taxon>Mucoromycota</taxon>
        <taxon>Glomeromycotina</taxon>
        <taxon>Glomeromycetes</taxon>
        <taxon>Diversisporales</taxon>
        <taxon>Gigasporaceae</taxon>
        <taxon>Racocetra</taxon>
    </lineage>
</organism>
<keyword evidence="2" id="KW-1185">Reference proteome</keyword>
<dbReference type="Proteomes" id="UP000789920">
    <property type="component" value="Unassembled WGS sequence"/>
</dbReference>
<proteinExistence type="predicted"/>
<evidence type="ECO:0000313" key="2">
    <source>
        <dbReference type="Proteomes" id="UP000789920"/>
    </source>
</evidence>
<feature type="non-terminal residue" evidence="1">
    <location>
        <position position="198"/>
    </location>
</feature>
<reference evidence="1" key="1">
    <citation type="submission" date="2021-06" db="EMBL/GenBank/DDBJ databases">
        <authorList>
            <person name="Kallberg Y."/>
            <person name="Tangrot J."/>
            <person name="Rosling A."/>
        </authorList>
    </citation>
    <scope>NUCLEOTIDE SEQUENCE</scope>
    <source>
        <strain evidence="1">MA461A</strain>
    </source>
</reference>
<evidence type="ECO:0000313" key="1">
    <source>
        <dbReference type="EMBL" id="CAG8838394.1"/>
    </source>
</evidence>
<protein>
    <submittedName>
        <fullName evidence="1">4507_t:CDS:1</fullName>
    </submittedName>
</protein>
<sequence>NEKIEEVVIAVKKVLTEDEYKEKVKGMQGNIDYPYVSYAVDRKVKKEIFASEQPGYRAATGKLIFPDICKKLKENGEIDLVENISLSELVKTIGLEKLNSEYGEKYNFVIVKKGENNYTIWDTSKYDAGFGVKKSNDKSEKIKNIELLRKKKMDGELAKLIGPPLIYTGTTGDNVNMAAKSKSTTPLIPWEQKQSQLT</sequence>
<name>A0ACA9SH23_9GLOM</name>
<feature type="non-terminal residue" evidence="1">
    <location>
        <position position="1"/>
    </location>
</feature>